<name>A0A4C1UCI9_EUMVA</name>
<organism evidence="1 2">
    <name type="scientific">Eumeta variegata</name>
    <name type="common">Bagworm moth</name>
    <name type="synonym">Eumeta japonica</name>
    <dbReference type="NCBI Taxonomy" id="151549"/>
    <lineage>
        <taxon>Eukaryota</taxon>
        <taxon>Metazoa</taxon>
        <taxon>Ecdysozoa</taxon>
        <taxon>Arthropoda</taxon>
        <taxon>Hexapoda</taxon>
        <taxon>Insecta</taxon>
        <taxon>Pterygota</taxon>
        <taxon>Neoptera</taxon>
        <taxon>Endopterygota</taxon>
        <taxon>Lepidoptera</taxon>
        <taxon>Glossata</taxon>
        <taxon>Ditrysia</taxon>
        <taxon>Tineoidea</taxon>
        <taxon>Psychidae</taxon>
        <taxon>Oiketicinae</taxon>
        <taxon>Eumeta</taxon>
    </lineage>
</organism>
<dbReference type="AlphaFoldDB" id="A0A4C1UCI9"/>
<sequence length="113" mass="12199">MVSFASTFVSSSINSLQSKEDLTCKECTGEQLVVDVDGTYKELSLSDCTASPDTFLVILLRSDIEGLEFIMVSYLNGDVEVDIFDGFNGDSAFSVDVIVVWTALLLNLGVVNA</sequence>
<dbReference type="Proteomes" id="UP000299102">
    <property type="component" value="Unassembled WGS sequence"/>
</dbReference>
<evidence type="ECO:0000313" key="2">
    <source>
        <dbReference type="Proteomes" id="UP000299102"/>
    </source>
</evidence>
<protein>
    <submittedName>
        <fullName evidence="1">Uncharacterized protein</fullName>
    </submittedName>
</protein>
<reference evidence="1 2" key="1">
    <citation type="journal article" date="2019" name="Commun. Biol.">
        <title>The bagworm genome reveals a unique fibroin gene that provides high tensile strength.</title>
        <authorList>
            <person name="Kono N."/>
            <person name="Nakamura H."/>
            <person name="Ohtoshi R."/>
            <person name="Tomita M."/>
            <person name="Numata K."/>
            <person name="Arakawa K."/>
        </authorList>
    </citation>
    <scope>NUCLEOTIDE SEQUENCE [LARGE SCALE GENOMIC DNA]</scope>
</reference>
<comment type="caution">
    <text evidence="1">The sequence shown here is derived from an EMBL/GenBank/DDBJ whole genome shotgun (WGS) entry which is preliminary data.</text>
</comment>
<accession>A0A4C1UCI9</accession>
<gene>
    <name evidence="1" type="ORF">EVAR_80289_1</name>
</gene>
<dbReference type="EMBL" id="BGZK01000152">
    <property type="protein sequence ID" value="GBP23672.1"/>
    <property type="molecule type" value="Genomic_DNA"/>
</dbReference>
<proteinExistence type="predicted"/>
<evidence type="ECO:0000313" key="1">
    <source>
        <dbReference type="EMBL" id="GBP23672.1"/>
    </source>
</evidence>
<keyword evidence="2" id="KW-1185">Reference proteome</keyword>